<dbReference type="InterPro" id="IPR058059">
    <property type="entry name" value="PA3496-like"/>
</dbReference>
<reference evidence="2 3" key="1">
    <citation type="submission" date="2016-03" db="EMBL/GenBank/DDBJ databases">
        <title>Comparative genomics of Rickettsiella.</title>
        <authorList>
            <person name="Chandler C."/>
            <person name="Wang Y."/>
        </authorList>
    </citation>
    <scope>NUCLEOTIDE SEQUENCE [LARGE SCALE GENOMIC DNA]</scope>
    <source>
        <strain evidence="2 3">RCFS May 2013</strain>
    </source>
</reference>
<dbReference type="RefSeq" id="WP_071661983.1">
    <property type="nucleotide sequence ID" value="NZ_LUKY01000029.1"/>
</dbReference>
<comment type="caution">
    <text evidence="2">The sequence shown here is derived from an EMBL/GenBank/DDBJ whole genome shotgun (WGS) entry which is preliminary data.</text>
</comment>
<dbReference type="InterPro" id="IPR058510">
    <property type="entry name" value="DUF8197"/>
</dbReference>
<feature type="region of interest" description="Disordered" evidence="1">
    <location>
        <begin position="76"/>
        <end position="98"/>
    </location>
</feature>
<dbReference type="EMBL" id="LUKY01000029">
    <property type="protein sequence ID" value="OIZ95761.1"/>
    <property type="molecule type" value="Genomic_DNA"/>
</dbReference>
<keyword evidence="3" id="KW-1185">Reference proteome</keyword>
<feature type="region of interest" description="Disordered" evidence="1">
    <location>
        <begin position="1"/>
        <end position="24"/>
    </location>
</feature>
<feature type="compositionally biased region" description="Acidic residues" evidence="1">
    <location>
        <begin position="8"/>
        <end position="19"/>
    </location>
</feature>
<evidence type="ECO:0000313" key="3">
    <source>
        <dbReference type="Proteomes" id="UP000183924"/>
    </source>
</evidence>
<gene>
    <name evidence="2" type="ORF">A1D18_01100</name>
</gene>
<dbReference type="OrthoDB" id="7030750at2"/>
<dbReference type="Pfam" id="PF26620">
    <property type="entry name" value="DUF8197"/>
    <property type="match status" value="1"/>
</dbReference>
<accession>A0A1J8NK26</accession>
<evidence type="ECO:0000313" key="2">
    <source>
        <dbReference type="EMBL" id="OIZ95761.1"/>
    </source>
</evidence>
<evidence type="ECO:0000256" key="1">
    <source>
        <dbReference type="SAM" id="MobiDB-lite"/>
    </source>
</evidence>
<organism evidence="2 3">
    <name type="scientific">Candidatus Rickettsiella isopodorum</name>
    <dbReference type="NCBI Taxonomy" id="1225476"/>
    <lineage>
        <taxon>Bacteria</taxon>
        <taxon>Pseudomonadati</taxon>
        <taxon>Pseudomonadota</taxon>
        <taxon>Gammaproteobacteria</taxon>
        <taxon>Legionellales</taxon>
        <taxon>Coxiellaceae</taxon>
        <taxon>Rickettsiella</taxon>
    </lineage>
</organism>
<dbReference type="AlphaFoldDB" id="A0A1J8NK26"/>
<sequence length="98" mass="11452">MEYKETEALLEEDDGDGSSDTELSPDILDIEDEELDTWPEELALDALNKKTKVSPVRFSLEKRRAIEDYLEQRRLREEFDYEFENEPSSETSDATKSE</sequence>
<name>A0A1J8NK26_9COXI</name>
<dbReference type="NCBIfam" id="NF046101">
    <property type="entry name" value="PA3496_fam"/>
    <property type="match status" value="1"/>
</dbReference>
<dbReference type="Proteomes" id="UP000183924">
    <property type="component" value="Unassembled WGS sequence"/>
</dbReference>
<protein>
    <submittedName>
        <fullName evidence="2">Uncharacterized protein</fullName>
    </submittedName>
</protein>
<proteinExistence type="predicted"/>
<dbReference type="STRING" id="1225476.A1D18_01100"/>